<dbReference type="Gene3D" id="3.90.190.10">
    <property type="entry name" value="Protein tyrosine phosphatase superfamily"/>
    <property type="match status" value="1"/>
</dbReference>
<dbReference type="OrthoDB" id="2489132at2"/>
<evidence type="ECO:0000256" key="3">
    <source>
        <dbReference type="ARBA" id="ARBA00022500"/>
    </source>
</evidence>
<dbReference type="InterPro" id="IPR051310">
    <property type="entry name" value="MCP_chemotaxis"/>
</dbReference>
<protein>
    <submittedName>
        <fullName evidence="9">TIGR01244 family protein</fullName>
    </submittedName>
</protein>
<keyword evidence="7" id="KW-0472">Membrane</keyword>
<evidence type="ECO:0000313" key="9">
    <source>
        <dbReference type="EMBL" id="SET41898.1"/>
    </source>
</evidence>
<dbReference type="GO" id="GO:0016787">
    <property type="term" value="F:hydrolase activity"/>
    <property type="evidence" value="ECO:0007669"/>
    <property type="project" value="InterPro"/>
</dbReference>
<dbReference type="GO" id="GO:0005886">
    <property type="term" value="C:plasma membrane"/>
    <property type="evidence" value="ECO:0007669"/>
    <property type="project" value="TreeGrafter"/>
</dbReference>
<evidence type="ECO:0000256" key="2">
    <source>
        <dbReference type="ARBA" id="ARBA00022481"/>
    </source>
</evidence>
<evidence type="ECO:0000256" key="6">
    <source>
        <dbReference type="PROSITE-ProRule" id="PRU00284"/>
    </source>
</evidence>
<dbReference type="SUPFAM" id="SSF58104">
    <property type="entry name" value="Methyl-accepting chemotaxis protein (MCP) signaling domain"/>
    <property type="match status" value="1"/>
</dbReference>
<dbReference type="EMBL" id="FOHV01000024">
    <property type="protein sequence ID" value="SET41898.1"/>
    <property type="molecule type" value="Genomic_DNA"/>
</dbReference>
<dbReference type="Pfam" id="PF04273">
    <property type="entry name" value="BLH_phosphatase"/>
    <property type="match status" value="1"/>
</dbReference>
<dbReference type="Pfam" id="PF00015">
    <property type="entry name" value="MCPsignal"/>
    <property type="match status" value="1"/>
</dbReference>
<feature type="transmembrane region" description="Helical" evidence="7">
    <location>
        <begin position="7"/>
        <end position="27"/>
    </location>
</feature>
<dbReference type="Gene3D" id="1.10.287.950">
    <property type="entry name" value="Methyl-accepting chemotaxis protein"/>
    <property type="match status" value="1"/>
</dbReference>
<keyword evidence="4 6" id="KW-0807">Transducer</keyword>
<dbReference type="GO" id="GO:0004888">
    <property type="term" value="F:transmembrane signaling receptor activity"/>
    <property type="evidence" value="ECO:0007669"/>
    <property type="project" value="TreeGrafter"/>
</dbReference>
<dbReference type="GO" id="GO:0006935">
    <property type="term" value="P:chemotaxis"/>
    <property type="evidence" value="ECO:0007669"/>
    <property type="project" value="UniProtKB-KW"/>
</dbReference>
<dbReference type="AlphaFoldDB" id="A0A1I0EAL4"/>
<dbReference type="PROSITE" id="PS50111">
    <property type="entry name" value="CHEMOTAXIS_TRANSDUC_2"/>
    <property type="match status" value="1"/>
</dbReference>
<evidence type="ECO:0000256" key="7">
    <source>
        <dbReference type="SAM" id="Phobius"/>
    </source>
</evidence>
<dbReference type="RefSeq" id="WP_093321218.1">
    <property type="nucleotide sequence ID" value="NZ_FOHV01000024.1"/>
</dbReference>
<comment type="similarity">
    <text evidence="5">Belongs to the methyl-accepting chemotaxis (MCP) protein family.</text>
</comment>
<evidence type="ECO:0000256" key="1">
    <source>
        <dbReference type="ARBA" id="ARBA00004370"/>
    </source>
</evidence>
<keyword evidence="7" id="KW-0812">Transmembrane</keyword>
<dbReference type="FunFam" id="1.10.287.950:FF:000001">
    <property type="entry name" value="Methyl-accepting chemotaxis sensory transducer"/>
    <property type="match status" value="1"/>
</dbReference>
<reference evidence="10" key="1">
    <citation type="submission" date="2016-10" db="EMBL/GenBank/DDBJ databases">
        <authorList>
            <person name="Varghese N."/>
            <person name="Submissions S."/>
        </authorList>
    </citation>
    <scope>NUCLEOTIDE SEQUENCE [LARGE SCALE GENOMIC DNA]</scope>
    <source>
        <strain evidence="10">DSM 18579</strain>
    </source>
</reference>
<keyword evidence="10" id="KW-1185">Reference proteome</keyword>
<dbReference type="GO" id="GO:0007165">
    <property type="term" value="P:signal transduction"/>
    <property type="evidence" value="ECO:0007669"/>
    <property type="project" value="UniProtKB-KW"/>
</dbReference>
<dbReference type="CDD" id="cd11386">
    <property type="entry name" value="MCP_signal"/>
    <property type="match status" value="1"/>
</dbReference>
<name>A0A1I0EAL4_9GAMM</name>
<gene>
    <name evidence="9" type="ORF">SAMN02583745_02305</name>
</gene>
<dbReference type="Proteomes" id="UP000242642">
    <property type="component" value="Unassembled WGS sequence"/>
</dbReference>
<keyword evidence="3" id="KW-0145">Chemotaxis</keyword>
<keyword evidence="7" id="KW-1133">Transmembrane helix</keyword>
<sequence>MSIQTRLYLSLVCICLLVLGLGGVISFDFWQSFANQPAALERAPNMNDNLKGHMLFILLSIASVIAILIITGILTIRYIFNHIGADPEHILIVANKIVSGDLTLENKQGMQNVKPDTIMGAIIKMQATLLSTIVAVRSGMDKMFSAANEIAIGNQDLARRTLEEAEGLEITATAIGQLTATVKQNSDHAKEANDLAHVASDVAKKGGEAVDEVISMMEKINDSSKRIVDIISVIDGIAFQTNILALNAAVEAARAGEAGRGFAVVATEVRNLAQRSASAAKEIQTLIDHSVTNADIGREVANHAGTIMDDIVDRVDEVTTIINSISQASEEQSIGIEQINQLILKMEQRTQQNSSLVDHAATAATDMQEQSSKLSHLIGQFKVVDSDETHAPTLHIKSSLPIMPISDSLAVAPQLGPDDMEEVARAGFKSVIINLPDYEINQHQPTAADIIAIGKIKGLTIKHQPVVGSQINQMDVNEFGRLLNSLPKPTLAFCRSGKRCSKLFNLLNGQESDIN</sequence>
<feature type="domain" description="Methyl-accepting transducer" evidence="8">
    <location>
        <begin position="139"/>
        <end position="368"/>
    </location>
</feature>
<dbReference type="STRING" id="1123402.SAMN02583745_02305"/>
<evidence type="ECO:0000313" key="10">
    <source>
        <dbReference type="Proteomes" id="UP000242642"/>
    </source>
</evidence>
<dbReference type="InterPro" id="IPR005939">
    <property type="entry name" value="BLH_phosphatase-like"/>
</dbReference>
<evidence type="ECO:0000256" key="5">
    <source>
        <dbReference type="ARBA" id="ARBA00029447"/>
    </source>
</evidence>
<dbReference type="PANTHER" id="PTHR43531:SF14">
    <property type="entry name" value="METHYL-ACCEPTING CHEMOTAXIS PROTEIN I-RELATED"/>
    <property type="match status" value="1"/>
</dbReference>
<dbReference type="PANTHER" id="PTHR43531">
    <property type="entry name" value="PROTEIN ICFG"/>
    <property type="match status" value="1"/>
</dbReference>
<proteinExistence type="inferred from homology"/>
<organism evidence="9 10">
    <name type="scientific">Thorsellia anophelis DSM 18579</name>
    <dbReference type="NCBI Taxonomy" id="1123402"/>
    <lineage>
        <taxon>Bacteria</taxon>
        <taxon>Pseudomonadati</taxon>
        <taxon>Pseudomonadota</taxon>
        <taxon>Gammaproteobacteria</taxon>
        <taxon>Enterobacterales</taxon>
        <taxon>Thorselliaceae</taxon>
        <taxon>Thorsellia</taxon>
    </lineage>
</organism>
<dbReference type="SMART" id="SM00283">
    <property type="entry name" value="MA"/>
    <property type="match status" value="1"/>
</dbReference>
<accession>A0A1I0EAL4</accession>
<feature type="transmembrane region" description="Helical" evidence="7">
    <location>
        <begin position="54"/>
        <end position="80"/>
    </location>
</feature>
<dbReference type="InterPro" id="IPR029021">
    <property type="entry name" value="Prot-tyrosine_phosphatase-like"/>
</dbReference>
<evidence type="ECO:0000256" key="4">
    <source>
        <dbReference type="ARBA" id="ARBA00023224"/>
    </source>
</evidence>
<dbReference type="InterPro" id="IPR004089">
    <property type="entry name" value="MCPsignal_dom"/>
</dbReference>
<comment type="subcellular location">
    <subcellularLocation>
        <location evidence="1">Membrane</location>
    </subcellularLocation>
</comment>
<evidence type="ECO:0000259" key="8">
    <source>
        <dbReference type="PROSITE" id="PS50111"/>
    </source>
</evidence>
<keyword evidence="2" id="KW-0488">Methylation</keyword>